<reference evidence="2" key="1">
    <citation type="submission" date="2015-01" db="EMBL/GenBank/DDBJ databases">
        <title>Comparative genome analysis of Bacillus coagulans HM-08, Clostridium butyricum HM-68, Bacillus subtilis HM-66 and Bacillus paralicheniformis BL-09.</title>
        <authorList>
            <person name="Zhang H."/>
        </authorList>
    </citation>
    <scope>NUCLEOTIDE SEQUENCE [LARGE SCALE GENOMIC DNA]</scope>
    <source>
        <strain evidence="2">HM-08</strain>
    </source>
</reference>
<protein>
    <submittedName>
        <fullName evidence="1">Uncharacterized protein</fullName>
    </submittedName>
</protein>
<name>A0AAN0T2U3_HEYCO</name>
<keyword evidence="2" id="KW-1185">Reference proteome</keyword>
<gene>
    <name evidence="1" type="ORF">SB48_HM08orf01476</name>
</gene>
<sequence>MIKKDKLQAIKASCNAKKAQSFFKKLWAVFYADGWQVALSF</sequence>
<organism evidence="1 2">
    <name type="scientific">Heyndrickxia coagulans</name>
    <name type="common">Weizmannia coagulans</name>
    <dbReference type="NCBI Taxonomy" id="1398"/>
    <lineage>
        <taxon>Bacteria</taxon>
        <taxon>Bacillati</taxon>
        <taxon>Bacillota</taxon>
        <taxon>Bacilli</taxon>
        <taxon>Bacillales</taxon>
        <taxon>Bacillaceae</taxon>
        <taxon>Heyndrickxia</taxon>
    </lineage>
</organism>
<evidence type="ECO:0000313" key="1">
    <source>
        <dbReference type="EMBL" id="AJO21757.1"/>
    </source>
</evidence>
<evidence type="ECO:0000313" key="2">
    <source>
        <dbReference type="Proteomes" id="UP000032024"/>
    </source>
</evidence>
<accession>A0AAN0T2U3</accession>
<dbReference type="EMBL" id="CP010525">
    <property type="protein sequence ID" value="AJO21757.1"/>
    <property type="molecule type" value="Genomic_DNA"/>
</dbReference>
<proteinExistence type="predicted"/>
<dbReference type="AlphaFoldDB" id="A0AAN0T2U3"/>
<dbReference type="Proteomes" id="UP000032024">
    <property type="component" value="Chromosome"/>
</dbReference>